<reference evidence="2 3" key="1">
    <citation type="submission" date="2016-03" db="EMBL/GenBank/DDBJ databases">
        <title>EvidentialGene: Evidence-directed Construction of Genes on Genomes.</title>
        <authorList>
            <person name="Gilbert D.G."/>
            <person name="Choi J.-H."/>
            <person name="Mockaitis K."/>
            <person name="Colbourne J."/>
            <person name="Pfrender M."/>
        </authorList>
    </citation>
    <scope>NUCLEOTIDE SEQUENCE [LARGE SCALE GENOMIC DNA]</scope>
    <source>
        <strain evidence="2 3">Xinb3</strain>
        <tissue evidence="2">Complete organism</tissue>
    </source>
</reference>
<sequence length="519" mass="58289">MPSAILQHYTFIKKIPGGTWTVKNNQNKSMSVRSAPTTSLRLLQVNMAKFLKRKILHLIHCVAFIGTIALLINISGGVGRQQPDDLEAKENFSTWERYGFLLAAFLYVTRILTLLCLPMALFNFLGLVLFNAFPRQPPFKIYTRRQHVATPVICFRVVTKGDFPQLVRSNISTNLKICQEAGLEHFTFEVVTDKSVSLVTSKRVREVVVPDDYVTKSGALYKSRALQYCLEKEVNVLNDEDWIVHLDEETLLTIGCLKGIENFIYEGKYQFGQGVITYNNEKVVNLVLTLCDSIRVADDMGKVQFQLKVLHMPIMGWKGSYVVSNVGAEKDVSFDLGPRGSVAEDAYFGLLAASKGYSFGFIDGDMWEKSPFTFKDFLRQRKRWLQGLLLVVHSTEIPLRFRILLGCCVYATATAPLTTLNLFLQPCFPIQISRFVDLSGCFVGGVILYMNLYGTLRSYSIKDAGIAKVLLVTILGFAVQPIKFVLEVTAILWGLITPKNEFVVVDKNVHLSSVLSTSP</sequence>
<dbReference type="PANTHER" id="PTHR16779">
    <property type="entry name" value="BETA-1,4-MANNOSYLTRANSFERASE EGH"/>
    <property type="match status" value="1"/>
</dbReference>
<protein>
    <submittedName>
        <fullName evidence="2">Beta-1,4-mannosyltransferase egh</fullName>
    </submittedName>
</protein>
<evidence type="ECO:0000313" key="3">
    <source>
        <dbReference type="Proteomes" id="UP000076858"/>
    </source>
</evidence>
<keyword evidence="3" id="KW-1185">Reference proteome</keyword>
<feature type="domain" description="Glycosyltransferase 2-like" evidence="1">
    <location>
        <begin position="242"/>
        <end position="449"/>
    </location>
</feature>
<dbReference type="STRING" id="35525.A0A0P5ZD50"/>
<proteinExistence type="predicted"/>
<name>A0A0P5ZD50_9CRUS</name>
<dbReference type="AlphaFoldDB" id="A0A0P5ZD50"/>
<dbReference type="GO" id="GO:0005737">
    <property type="term" value="C:cytoplasm"/>
    <property type="evidence" value="ECO:0007669"/>
    <property type="project" value="TreeGrafter"/>
</dbReference>
<keyword evidence="2" id="KW-0808">Transferase</keyword>
<dbReference type="InterPro" id="IPR027389">
    <property type="entry name" value="B_mannosylTrfase_Bre-3/Egh"/>
</dbReference>
<dbReference type="Pfam" id="PF13632">
    <property type="entry name" value="Glyco_trans_2_3"/>
    <property type="match status" value="1"/>
</dbReference>
<comment type="caution">
    <text evidence="2">The sequence shown here is derived from an EMBL/GenBank/DDBJ whole genome shotgun (WGS) entry which is preliminary data.</text>
</comment>
<dbReference type="InterPro" id="IPR029044">
    <property type="entry name" value="Nucleotide-diphossugar_trans"/>
</dbReference>
<dbReference type="PANTHER" id="PTHR16779:SF1">
    <property type="entry name" value="BETA-1,4-MANNOSYLTRANSFERASE EGH"/>
    <property type="match status" value="1"/>
</dbReference>
<keyword evidence="2" id="KW-0328">Glycosyltransferase</keyword>
<dbReference type="OrthoDB" id="3971593at2759"/>
<gene>
    <name evidence="2" type="ORF">APZ42_029775</name>
</gene>
<dbReference type="EMBL" id="LRGB01002648">
    <property type="protein sequence ID" value="KZS06666.1"/>
    <property type="molecule type" value="Genomic_DNA"/>
</dbReference>
<accession>A0A0P5ZD50</accession>
<dbReference type="SUPFAM" id="SSF53448">
    <property type="entry name" value="Nucleotide-diphospho-sugar transferases"/>
    <property type="match status" value="1"/>
</dbReference>
<evidence type="ECO:0000313" key="2">
    <source>
        <dbReference type="EMBL" id="KZS06666.1"/>
    </source>
</evidence>
<dbReference type="Proteomes" id="UP000076858">
    <property type="component" value="Unassembled WGS sequence"/>
</dbReference>
<evidence type="ECO:0000259" key="1">
    <source>
        <dbReference type="Pfam" id="PF13632"/>
    </source>
</evidence>
<dbReference type="InterPro" id="IPR001173">
    <property type="entry name" value="Glyco_trans_2-like"/>
</dbReference>
<organism evidence="2 3">
    <name type="scientific">Daphnia magna</name>
    <dbReference type="NCBI Taxonomy" id="35525"/>
    <lineage>
        <taxon>Eukaryota</taxon>
        <taxon>Metazoa</taxon>
        <taxon>Ecdysozoa</taxon>
        <taxon>Arthropoda</taxon>
        <taxon>Crustacea</taxon>
        <taxon>Branchiopoda</taxon>
        <taxon>Diplostraca</taxon>
        <taxon>Cladocera</taxon>
        <taxon>Anomopoda</taxon>
        <taxon>Daphniidae</taxon>
        <taxon>Daphnia</taxon>
    </lineage>
</organism>
<dbReference type="GO" id="GO:0019187">
    <property type="term" value="F:beta-1,4-mannosyltransferase activity"/>
    <property type="evidence" value="ECO:0007669"/>
    <property type="project" value="InterPro"/>
</dbReference>